<dbReference type="PANTHER" id="PTHR22911">
    <property type="entry name" value="ACYL-MALONYL CONDENSING ENZYME-RELATED"/>
    <property type="match status" value="1"/>
</dbReference>
<name>N9PWH6_9GAMM</name>
<dbReference type="GO" id="GO:0016020">
    <property type="term" value="C:membrane"/>
    <property type="evidence" value="ECO:0007669"/>
    <property type="project" value="UniProtKB-SubCell"/>
</dbReference>
<dbReference type="EMBL" id="APRW01000016">
    <property type="protein sequence ID" value="ENX19152.1"/>
    <property type="molecule type" value="Genomic_DNA"/>
</dbReference>
<feature type="transmembrane region" description="Helical" evidence="5">
    <location>
        <begin position="12"/>
        <end position="35"/>
    </location>
</feature>
<evidence type="ECO:0000259" key="6">
    <source>
        <dbReference type="Pfam" id="PF00892"/>
    </source>
</evidence>
<dbReference type="OrthoDB" id="5565182at2"/>
<dbReference type="Gene3D" id="1.10.3730.20">
    <property type="match status" value="1"/>
</dbReference>
<reference evidence="7 8" key="1">
    <citation type="submission" date="2013-02" db="EMBL/GenBank/DDBJ databases">
        <title>The Genome Sequence of Acinetobacter sp. NIPH 2168.</title>
        <authorList>
            <consortium name="The Broad Institute Genome Sequencing Platform"/>
            <consortium name="The Broad Institute Genome Sequencing Center for Infectious Disease"/>
            <person name="Cerqueira G."/>
            <person name="Feldgarden M."/>
            <person name="Courvalin P."/>
            <person name="Perichon B."/>
            <person name="Grillot-Courvalin C."/>
            <person name="Clermont D."/>
            <person name="Rocha E."/>
            <person name="Yoon E.-J."/>
            <person name="Nemec A."/>
            <person name="Walker B."/>
            <person name="Young S.K."/>
            <person name="Zeng Q."/>
            <person name="Gargeya S."/>
            <person name="Fitzgerald M."/>
            <person name="Haas B."/>
            <person name="Abouelleil A."/>
            <person name="Alvarado L."/>
            <person name="Arachchi H.M."/>
            <person name="Berlin A.M."/>
            <person name="Chapman S.B."/>
            <person name="Dewar J."/>
            <person name="Goldberg J."/>
            <person name="Griggs A."/>
            <person name="Gujja S."/>
            <person name="Hansen M."/>
            <person name="Howarth C."/>
            <person name="Imamovic A."/>
            <person name="Larimer J."/>
            <person name="McCowan C."/>
            <person name="Murphy C."/>
            <person name="Neiman D."/>
            <person name="Pearson M."/>
            <person name="Priest M."/>
            <person name="Roberts A."/>
            <person name="Saif S."/>
            <person name="Shea T."/>
            <person name="Sisk P."/>
            <person name="Sykes S."/>
            <person name="Wortman J."/>
            <person name="Nusbaum C."/>
            <person name="Birren B."/>
        </authorList>
    </citation>
    <scope>NUCLEOTIDE SEQUENCE [LARGE SCALE GENOMIC DNA]</scope>
    <source>
        <strain evidence="7 8">NIPH 2168</strain>
    </source>
</reference>
<dbReference type="InterPro" id="IPR000620">
    <property type="entry name" value="EamA_dom"/>
</dbReference>
<feature type="domain" description="EamA" evidence="6">
    <location>
        <begin position="153"/>
        <end position="280"/>
    </location>
</feature>
<dbReference type="GeneID" id="303683164"/>
<comment type="caution">
    <text evidence="7">The sequence shown here is derived from an EMBL/GenBank/DDBJ whole genome shotgun (WGS) entry which is preliminary data.</text>
</comment>
<gene>
    <name evidence="7" type="ORF">F892_03312</name>
</gene>
<keyword evidence="4 5" id="KW-0472">Membrane</keyword>
<evidence type="ECO:0000256" key="4">
    <source>
        <dbReference type="ARBA" id="ARBA00023136"/>
    </source>
</evidence>
<evidence type="ECO:0000313" key="8">
    <source>
        <dbReference type="Proteomes" id="UP000013173"/>
    </source>
</evidence>
<proteinExistence type="predicted"/>
<organism evidence="7 8">
    <name type="scientific">Acinetobacter vivianii</name>
    <dbReference type="NCBI Taxonomy" id="1776742"/>
    <lineage>
        <taxon>Bacteria</taxon>
        <taxon>Pseudomonadati</taxon>
        <taxon>Pseudomonadota</taxon>
        <taxon>Gammaproteobacteria</taxon>
        <taxon>Moraxellales</taxon>
        <taxon>Moraxellaceae</taxon>
        <taxon>Acinetobacter</taxon>
    </lineage>
</organism>
<evidence type="ECO:0000313" key="7">
    <source>
        <dbReference type="EMBL" id="ENX19152.1"/>
    </source>
</evidence>
<evidence type="ECO:0000256" key="1">
    <source>
        <dbReference type="ARBA" id="ARBA00004141"/>
    </source>
</evidence>
<feature type="transmembrane region" description="Helical" evidence="5">
    <location>
        <begin position="183"/>
        <end position="203"/>
    </location>
</feature>
<dbReference type="PATRIC" id="fig|1217706.3.peg.3218"/>
<feature type="transmembrane region" description="Helical" evidence="5">
    <location>
        <begin position="240"/>
        <end position="259"/>
    </location>
</feature>
<feature type="transmembrane region" description="Helical" evidence="5">
    <location>
        <begin position="100"/>
        <end position="119"/>
    </location>
</feature>
<feature type="transmembrane region" description="Helical" evidence="5">
    <location>
        <begin position="265"/>
        <end position="285"/>
    </location>
</feature>
<keyword evidence="3 5" id="KW-1133">Transmembrane helix</keyword>
<feature type="transmembrane region" description="Helical" evidence="5">
    <location>
        <begin position="149"/>
        <end position="171"/>
    </location>
</feature>
<sequence length="292" mass="32746">MDYPQTNRNLFMAIGCLTISALLFSVMGICIRYASHTVDNYTIVFFRNAVGLILFLPFIFKQGIGFVKTEKLWMHTWRCIVGLAAMYGFFYAIAHLKLSNAMVFTYSSPIFIPLIAWLFLKEKVTAAMLCAAGLGFIGVFCVAKPDQGLLNWISIVGISSSLLASMAFVTVRALTQTEPPERIVFYFCLIGSLLSVIPMFWVWQPYHLYELFFLISAGVLANVSQIFMSHAYRLAPAGQIAPVNYIAIIFAGIWGFLLWNEVPDLYSVIGFGIILLAILLCSPLIQRIKRSK</sequence>
<dbReference type="InterPro" id="IPR037185">
    <property type="entry name" value="EmrE-like"/>
</dbReference>
<dbReference type="RefSeq" id="WP_005259808.1">
    <property type="nucleotide sequence ID" value="NZ_BMDR01000003.1"/>
</dbReference>
<accession>N9PWH6</accession>
<evidence type="ECO:0000256" key="2">
    <source>
        <dbReference type="ARBA" id="ARBA00022692"/>
    </source>
</evidence>
<feature type="transmembrane region" description="Helical" evidence="5">
    <location>
        <begin position="72"/>
        <end position="94"/>
    </location>
</feature>
<keyword evidence="8" id="KW-1185">Reference proteome</keyword>
<feature type="domain" description="EamA" evidence="6">
    <location>
        <begin position="14"/>
        <end position="142"/>
    </location>
</feature>
<dbReference type="Pfam" id="PF00892">
    <property type="entry name" value="EamA"/>
    <property type="match status" value="2"/>
</dbReference>
<comment type="subcellular location">
    <subcellularLocation>
        <location evidence="1">Membrane</location>
        <topology evidence="1">Multi-pass membrane protein</topology>
    </subcellularLocation>
</comment>
<dbReference type="AlphaFoldDB" id="N9PWH6"/>
<keyword evidence="2 5" id="KW-0812">Transmembrane</keyword>
<dbReference type="SUPFAM" id="SSF103481">
    <property type="entry name" value="Multidrug resistance efflux transporter EmrE"/>
    <property type="match status" value="2"/>
</dbReference>
<evidence type="ECO:0000256" key="3">
    <source>
        <dbReference type="ARBA" id="ARBA00022989"/>
    </source>
</evidence>
<protein>
    <recommendedName>
        <fullName evidence="6">EamA domain-containing protein</fullName>
    </recommendedName>
</protein>
<dbReference type="Proteomes" id="UP000013173">
    <property type="component" value="Unassembled WGS sequence"/>
</dbReference>
<feature type="transmembrane region" description="Helical" evidence="5">
    <location>
        <begin position="209"/>
        <end position="228"/>
    </location>
</feature>
<feature type="transmembrane region" description="Helical" evidence="5">
    <location>
        <begin position="126"/>
        <end position="143"/>
    </location>
</feature>
<dbReference type="PANTHER" id="PTHR22911:SF6">
    <property type="entry name" value="SOLUTE CARRIER FAMILY 35 MEMBER G1"/>
    <property type="match status" value="1"/>
</dbReference>
<feature type="transmembrane region" description="Helical" evidence="5">
    <location>
        <begin position="41"/>
        <end position="60"/>
    </location>
</feature>
<evidence type="ECO:0000256" key="5">
    <source>
        <dbReference type="SAM" id="Phobius"/>
    </source>
</evidence>
<dbReference type="HOGENOM" id="CLU_032828_0_1_6"/>